<feature type="compositionally biased region" description="Pro residues" evidence="1">
    <location>
        <begin position="46"/>
        <end position="58"/>
    </location>
</feature>
<evidence type="ECO:0000313" key="4">
    <source>
        <dbReference type="Proteomes" id="UP000315700"/>
    </source>
</evidence>
<feature type="signal peptide" evidence="2">
    <location>
        <begin position="1"/>
        <end position="21"/>
    </location>
</feature>
<keyword evidence="4" id="KW-1185">Reference proteome</keyword>
<evidence type="ECO:0000256" key="2">
    <source>
        <dbReference type="SAM" id="SignalP"/>
    </source>
</evidence>
<sequence precursor="true">MRRLTICLILAAAMSGTPAWAQPGTNPFAPKAKPPAEQTPAAETPAAPPANPFAPKAPPADGGSTNPFAPKPAAPKPAPTKPADAPVETPNAPKVPAEIIVGTGWSVRLDPSTGPLATATPSLVTAPGPAPSSDARRERSRYRIVTPDLPSPYVGLGLNERESDARDFWDLSANRKVGTIKGIALESSRLMAVSPDGALFAAKPQFDDFVIVVNVATGKTVKTIPTPGLRLELVAFSAANRLVLAENGRCVVHSLPEGRREREIQVERWNVGDGWTLSPGGQYLAVVKRESSERNLVQFLDLTTGEPAGTCRLAGEPGDALGIALSRDGRRLASVIHEGESLRVVQIELEGPKRLPDIPVSVADVFGDENYQGRPLEALPDGGHFLIAGRVIVDASRSEVARTLPPPPVSPLVSPGPGITLALNGRELSPIPLNLQIDQPPSATAPMPEPRPSVPLVGPAVVEGDRSSAARKSFPVAGRWDVRLASPPAVPEKLDTDGFKIPGGFVHQVVLAAGTPPIAAVSYAAAPLGVGASTETAAWVETFDLVNGIPKNRVDFPFPTVAVSVNAGATTVATLAQDGSGRVDLWSLSDGVHLGGCQPAGPRADGEVPWFVEFVDAQHLLIAVADELAVWEVPGWKQVYSLSIGSIRPALSPARDHVLVSVPNESRIAVVETLTGNVRGSIATSDLAGDRPLAAVFDHRGEWAAVLSGGAGSGELVVVETDTGREGSRMRIPVTGDVIQFCDENHVLIDGEALVSLAKSRVVWNYELTTGVHCRESLGGYHWYVAAINASDKSYILSGAELPEEAIRKQIDASTRTASVVHRPTDPIQIQVITSDLTGPHVINHIKETFAQRYTAAGASVTDDAPFAFTIDPGSMGVQRTSVWKVSLMQAGSPVWSSWIKGTPTGALLLASEPGGTAFADPPEVRSALAGLLQFHPPMYAFAPGAAQGDGRSMLTTSGPRPER</sequence>
<dbReference type="KEGG" id="ccos:Pan44_08580"/>
<evidence type="ECO:0000256" key="1">
    <source>
        <dbReference type="SAM" id="MobiDB-lite"/>
    </source>
</evidence>
<dbReference type="InterPro" id="IPR015943">
    <property type="entry name" value="WD40/YVTN_repeat-like_dom_sf"/>
</dbReference>
<dbReference type="Gene3D" id="2.130.10.10">
    <property type="entry name" value="YVTN repeat-like/Quinoprotein amine dehydrogenase"/>
    <property type="match status" value="2"/>
</dbReference>
<reference evidence="3 4" key="1">
    <citation type="submission" date="2019-02" db="EMBL/GenBank/DDBJ databases">
        <title>Deep-cultivation of Planctomycetes and their phenomic and genomic characterization uncovers novel biology.</title>
        <authorList>
            <person name="Wiegand S."/>
            <person name="Jogler M."/>
            <person name="Boedeker C."/>
            <person name="Pinto D."/>
            <person name="Vollmers J."/>
            <person name="Rivas-Marin E."/>
            <person name="Kohn T."/>
            <person name="Peeters S.H."/>
            <person name="Heuer A."/>
            <person name="Rast P."/>
            <person name="Oberbeckmann S."/>
            <person name="Bunk B."/>
            <person name="Jeske O."/>
            <person name="Meyerdierks A."/>
            <person name="Storesund J.E."/>
            <person name="Kallscheuer N."/>
            <person name="Luecker S."/>
            <person name="Lage O.M."/>
            <person name="Pohl T."/>
            <person name="Merkel B.J."/>
            <person name="Hornburger P."/>
            <person name="Mueller R.-W."/>
            <person name="Bruemmer F."/>
            <person name="Labrenz M."/>
            <person name="Spormann A.M."/>
            <person name="Op den Camp H."/>
            <person name="Overmann J."/>
            <person name="Amann R."/>
            <person name="Jetten M.S.M."/>
            <person name="Mascher T."/>
            <person name="Medema M.H."/>
            <person name="Devos D.P."/>
            <person name="Kaster A.-K."/>
            <person name="Ovreas L."/>
            <person name="Rohde M."/>
            <person name="Galperin M.Y."/>
            <person name="Jogler C."/>
        </authorList>
    </citation>
    <scope>NUCLEOTIDE SEQUENCE [LARGE SCALE GENOMIC DNA]</scope>
    <source>
        <strain evidence="3 4">Pan44</strain>
    </source>
</reference>
<dbReference type="SUPFAM" id="SSF50998">
    <property type="entry name" value="Quinoprotein alcohol dehydrogenase-like"/>
    <property type="match status" value="1"/>
</dbReference>
<feature type="chain" id="PRO_5021854918" evidence="2">
    <location>
        <begin position="22"/>
        <end position="964"/>
    </location>
</feature>
<dbReference type="InterPro" id="IPR011047">
    <property type="entry name" value="Quinoprotein_ADH-like_sf"/>
</dbReference>
<dbReference type="OrthoDB" id="226213at2"/>
<dbReference type="EMBL" id="CP036271">
    <property type="protein sequence ID" value="QDT52845.1"/>
    <property type="molecule type" value="Genomic_DNA"/>
</dbReference>
<feature type="region of interest" description="Disordered" evidence="1">
    <location>
        <begin position="111"/>
        <end position="140"/>
    </location>
</feature>
<accession>A0A517S9P0</accession>
<protein>
    <submittedName>
        <fullName evidence="3">Uncharacterized protein</fullName>
    </submittedName>
</protein>
<feature type="region of interest" description="Disordered" evidence="1">
    <location>
        <begin position="18"/>
        <end position="93"/>
    </location>
</feature>
<evidence type="ECO:0000313" key="3">
    <source>
        <dbReference type="EMBL" id="QDT52845.1"/>
    </source>
</evidence>
<keyword evidence="2" id="KW-0732">Signal</keyword>
<dbReference type="PANTHER" id="PTHR47197:SF3">
    <property type="entry name" value="DIHYDRO-HEME D1 DEHYDROGENASE"/>
    <property type="match status" value="1"/>
</dbReference>
<dbReference type="PANTHER" id="PTHR47197">
    <property type="entry name" value="PROTEIN NIRF"/>
    <property type="match status" value="1"/>
</dbReference>
<dbReference type="InterPro" id="IPR011044">
    <property type="entry name" value="Quino_amine_DH_bsu"/>
</dbReference>
<organism evidence="3 4">
    <name type="scientific">Caulifigura coniformis</name>
    <dbReference type="NCBI Taxonomy" id="2527983"/>
    <lineage>
        <taxon>Bacteria</taxon>
        <taxon>Pseudomonadati</taxon>
        <taxon>Planctomycetota</taxon>
        <taxon>Planctomycetia</taxon>
        <taxon>Planctomycetales</taxon>
        <taxon>Planctomycetaceae</taxon>
        <taxon>Caulifigura</taxon>
    </lineage>
</organism>
<dbReference type="InterPro" id="IPR051200">
    <property type="entry name" value="Host-pathogen_enzymatic-act"/>
</dbReference>
<dbReference type="SUPFAM" id="SSF50969">
    <property type="entry name" value="YVTN repeat-like/Quinoprotein amine dehydrogenase"/>
    <property type="match status" value="1"/>
</dbReference>
<dbReference type="RefSeq" id="WP_145027545.1">
    <property type="nucleotide sequence ID" value="NZ_CP036271.1"/>
</dbReference>
<gene>
    <name evidence="3" type="ORF">Pan44_08580</name>
</gene>
<feature type="compositionally biased region" description="Low complexity" evidence="1">
    <location>
        <begin position="29"/>
        <end position="45"/>
    </location>
</feature>
<proteinExistence type="predicted"/>
<name>A0A517S9P0_9PLAN</name>
<dbReference type="InParanoid" id="A0A517S9P0"/>
<feature type="compositionally biased region" description="Pro residues" evidence="1">
    <location>
        <begin position="69"/>
        <end position="80"/>
    </location>
</feature>
<dbReference type="AlphaFoldDB" id="A0A517S9P0"/>
<dbReference type="Proteomes" id="UP000315700">
    <property type="component" value="Chromosome"/>
</dbReference>